<accession>A0A5D3YHR7</accession>
<sequence length="144" mass="17258">MWFFMENPPKVRFQSFKVPKTTNTEHEARNFETFYETSLKPLETFLPILETFESFWVSRKFQRKTVLSLVKTYTYRKQGKINETRQVSSILWVYSLLSSILAIFETLKLLRTGVGYFRKFQKLRLNNLVKTAKKLIPYQNRLNA</sequence>
<proteinExistence type="predicted"/>
<evidence type="ECO:0000313" key="2">
    <source>
        <dbReference type="Proteomes" id="UP000324595"/>
    </source>
</evidence>
<protein>
    <submittedName>
        <fullName evidence="1">Uncharacterized protein</fullName>
    </submittedName>
</protein>
<reference evidence="1 2" key="1">
    <citation type="submission" date="2019-07" db="EMBL/GenBank/DDBJ databases">
        <title>Genomic Encyclopedia of Archaeal and Bacterial Type Strains, Phase II (KMG-II): from individual species to whole genera.</title>
        <authorList>
            <person name="Goeker M."/>
        </authorList>
    </citation>
    <scope>NUCLEOTIDE SEQUENCE [LARGE SCALE GENOMIC DNA]</scope>
    <source>
        <strain evidence="1 2">DSM 21935</strain>
    </source>
</reference>
<gene>
    <name evidence="1" type="ORF">LX73_2315</name>
</gene>
<keyword evidence="2" id="KW-1185">Reference proteome</keyword>
<dbReference type="Proteomes" id="UP000324595">
    <property type="component" value="Unassembled WGS sequence"/>
</dbReference>
<dbReference type="EMBL" id="VNHY01000004">
    <property type="protein sequence ID" value="TYP92069.1"/>
    <property type="molecule type" value="Genomic_DNA"/>
</dbReference>
<dbReference type="AlphaFoldDB" id="A0A5D3YHR7"/>
<organism evidence="1 2">
    <name type="scientific">Fodinibius salinus</name>
    <dbReference type="NCBI Taxonomy" id="860790"/>
    <lineage>
        <taxon>Bacteria</taxon>
        <taxon>Pseudomonadati</taxon>
        <taxon>Balneolota</taxon>
        <taxon>Balneolia</taxon>
        <taxon>Balneolales</taxon>
        <taxon>Balneolaceae</taxon>
        <taxon>Fodinibius</taxon>
    </lineage>
</organism>
<name>A0A5D3YHR7_9BACT</name>
<evidence type="ECO:0000313" key="1">
    <source>
        <dbReference type="EMBL" id="TYP92069.1"/>
    </source>
</evidence>
<comment type="caution">
    <text evidence="1">The sequence shown here is derived from an EMBL/GenBank/DDBJ whole genome shotgun (WGS) entry which is preliminary data.</text>
</comment>